<name>A0AAV7TB41_PLEWA</name>
<dbReference type="Proteomes" id="UP001066276">
    <property type="component" value="Chromosome 4_1"/>
</dbReference>
<keyword evidence="3" id="KW-1185">Reference proteome</keyword>
<organism evidence="2 3">
    <name type="scientific">Pleurodeles waltl</name>
    <name type="common">Iberian ribbed newt</name>
    <dbReference type="NCBI Taxonomy" id="8319"/>
    <lineage>
        <taxon>Eukaryota</taxon>
        <taxon>Metazoa</taxon>
        <taxon>Chordata</taxon>
        <taxon>Craniata</taxon>
        <taxon>Vertebrata</taxon>
        <taxon>Euteleostomi</taxon>
        <taxon>Amphibia</taxon>
        <taxon>Batrachia</taxon>
        <taxon>Caudata</taxon>
        <taxon>Salamandroidea</taxon>
        <taxon>Salamandridae</taxon>
        <taxon>Pleurodelinae</taxon>
        <taxon>Pleurodeles</taxon>
    </lineage>
</organism>
<gene>
    <name evidence="2" type="ORF">NDU88_005472</name>
</gene>
<evidence type="ECO:0000256" key="1">
    <source>
        <dbReference type="SAM" id="MobiDB-lite"/>
    </source>
</evidence>
<dbReference type="EMBL" id="JANPWB010000007">
    <property type="protein sequence ID" value="KAJ1173645.1"/>
    <property type="molecule type" value="Genomic_DNA"/>
</dbReference>
<protein>
    <submittedName>
        <fullName evidence="2">Uncharacterized protein</fullName>
    </submittedName>
</protein>
<sequence length="218" mass="23284">MCPETVRSLPDSAQKPMHIKAGHCRAAVRRARVPAGERREDAQCCIRSIRSRMSTTAPGARVAVPCSALAGLVHYSGPLGGAGSVVDCGRKIAPAWELVGTLHVLRGGLGIRWALAPAHTPLWRLQIGPNVLGWSRDRSSPISLHPPPLPLLPFPWLPLLHKPGHCTAAKRTARSGARAPDPGARAVRGGRAQRVRRGCSSRAGQSRVTLAHRGQVDK</sequence>
<feature type="region of interest" description="Disordered" evidence="1">
    <location>
        <begin position="170"/>
        <end position="218"/>
    </location>
</feature>
<comment type="caution">
    <text evidence="2">The sequence shown here is derived from an EMBL/GenBank/DDBJ whole genome shotgun (WGS) entry which is preliminary data.</text>
</comment>
<evidence type="ECO:0000313" key="2">
    <source>
        <dbReference type="EMBL" id="KAJ1173645.1"/>
    </source>
</evidence>
<proteinExistence type="predicted"/>
<evidence type="ECO:0000313" key="3">
    <source>
        <dbReference type="Proteomes" id="UP001066276"/>
    </source>
</evidence>
<dbReference type="AlphaFoldDB" id="A0AAV7TB41"/>
<accession>A0AAV7TB41</accession>
<feature type="compositionally biased region" description="Low complexity" evidence="1">
    <location>
        <begin position="174"/>
        <end position="190"/>
    </location>
</feature>
<reference evidence="2" key="1">
    <citation type="journal article" date="2022" name="bioRxiv">
        <title>Sequencing and chromosome-scale assembly of the giantPleurodeles waltlgenome.</title>
        <authorList>
            <person name="Brown T."/>
            <person name="Elewa A."/>
            <person name="Iarovenko S."/>
            <person name="Subramanian E."/>
            <person name="Araus A.J."/>
            <person name="Petzold A."/>
            <person name="Susuki M."/>
            <person name="Suzuki K.-i.T."/>
            <person name="Hayashi T."/>
            <person name="Toyoda A."/>
            <person name="Oliveira C."/>
            <person name="Osipova E."/>
            <person name="Leigh N.D."/>
            <person name="Simon A."/>
            <person name="Yun M.H."/>
        </authorList>
    </citation>
    <scope>NUCLEOTIDE SEQUENCE</scope>
    <source>
        <strain evidence="2">20211129_DDA</strain>
        <tissue evidence="2">Liver</tissue>
    </source>
</reference>